<dbReference type="EMBL" id="DSUH01000343">
    <property type="protein sequence ID" value="HGU34115.1"/>
    <property type="molecule type" value="Genomic_DNA"/>
</dbReference>
<organism evidence="1">
    <name type="scientific">Desulfatirhabdium butyrativorans</name>
    <dbReference type="NCBI Taxonomy" id="340467"/>
    <lineage>
        <taxon>Bacteria</taxon>
        <taxon>Pseudomonadati</taxon>
        <taxon>Thermodesulfobacteriota</taxon>
        <taxon>Desulfobacteria</taxon>
        <taxon>Desulfobacterales</taxon>
        <taxon>Desulfatirhabdiaceae</taxon>
        <taxon>Desulfatirhabdium</taxon>
    </lineage>
</organism>
<accession>A0A7C4W0T7</accession>
<name>A0A7C4W0T7_9BACT</name>
<gene>
    <name evidence="1" type="ORF">ENS29_14910</name>
</gene>
<sequence length="68" mass="8292">MLPLLRRLERLRGTIPMKRYTCTEYRLEMMLLGLTRKLNDTNLEPQDREKLKQEIQEIERQMGLQEET</sequence>
<protein>
    <submittedName>
        <fullName evidence="1">Uncharacterized protein</fullName>
    </submittedName>
</protein>
<evidence type="ECO:0000313" key="1">
    <source>
        <dbReference type="EMBL" id="HGU34115.1"/>
    </source>
</evidence>
<reference evidence="1" key="1">
    <citation type="journal article" date="2020" name="mSystems">
        <title>Genome- and Community-Level Interaction Insights into Carbon Utilization and Element Cycling Functions of Hydrothermarchaeota in Hydrothermal Sediment.</title>
        <authorList>
            <person name="Zhou Z."/>
            <person name="Liu Y."/>
            <person name="Xu W."/>
            <person name="Pan J."/>
            <person name="Luo Z.H."/>
            <person name="Li M."/>
        </authorList>
    </citation>
    <scope>NUCLEOTIDE SEQUENCE [LARGE SCALE GENOMIC DNA]</scope>
    <source>
        <strain evidence="1">SpSt-477</strain>
    </source>
</reference>
<dbReference type="AlphaFoldDB" id="A0A7C4W0T7"/>
<proteinExistence type="predicted"/>
<comment type="caution">
    <text evidence="1">The sequence shown here is derived from an EMBL/GenBank/DDBJ whole genome shotgun (WGS) entry which is preliminary data.</text>
</comment>